<dbReference type="Proteomes" id="UP001596413">
    <property type="component" value="Unassembled WGS sequence"/>
</dbReference>
<dbReference type="Pfam" id="PF17260">
    <property type="entry name" value="DUF5326"/>
    <property type="match status" value="1"/>
</dbReference>
<dbReference type="EMBL" id="JBHSZO010000003">
    <property type="protein sequence ID" value="MFC7217117.1"/>
    <property type="molecule type" value="Genomic_DNA"/>
</dbReference>
<organism evidence="2 3">
    <name type="scientific">Streptomyces polyrhachis</name>
    <dbReference type="NCBI Taxonomy" id="1282885"/>
    <lineage>
        <taxon>Bacteria</taxon>
        <taxon>Bacillati</taxon>
        <taxon>Actinomycetota</taxon>
        <taxon>Actinomycetes</taxon>
        <taxon>Kitasatosporales</taxon>
        <taxon>Streptomycetaceae</taxon>
        <taxon>Streptomyces</taxon>
    </lineage>
</organism>
<dbReference type="InterPro" id="IPR020246">
    <property type="entry name" value="Uncharacterised_SCO3924"/>
</dbReference>
<evidence type="ECO:0000256" key="1">
    <source>
        <dbReference type="SAM" id="Phobius"/>
    </source>
</evidence>
<reference evidence="3" key="1">
    <citation type="journal article" date="2019" name="Int. J. Syst. Evol. Microbiol.">
        <title>The Global Catalogue of Microorganisms (GCM) 10K type strain sequencing project: providing services to taxonomists for standard genome sequencing and annotation.</title>
        <authorList>
            <consortium name="The Broad Institute Genomics Platform"/>
            <consortium name="The Broad Institute Genome Sequencing Center for Infectious Disease"/>
            <person name="Wu L."/>
            <person name="Ma J."/>
        </authorList>
    </citation>
    <scope>NUCLEOTIDE SEQUENCE [LARGE SCALE GENOMIC DNA]</scope>
    <source>
        <strain evidence="3">CGMCC 1.13681</strain>
    </source>
</reference>
<evidence type="ECO:0000313" key="2">
    <source>
        <dbReference type="EMBL" id="MFC7217117.1"/>
    </source>
</evidence>
<gene>
    <name evidence="2" type="ORF">ACFQLX_02860</name>
</gene>
<keyword evidence="1" id="KW-0812">Transmembrane</keyword>
<sequence>MSVQEITRGLPWWAKWVVIPLLAVIVFGGLLLSVLSFLFALVFKVLLFAVLVAGLVFLVRRFGGAGSKG</sequence>
<feature type="transmembrane region" description="Helical" evidence="1">
    <location>
        <begin position="12"/>
        <end position="31"/>
    </location>
</feature>
<keyword evidence="1" id="KW-1133">Transmembrane helix</keyword>
<dbReference type="RefSeq" id="WP_386411542.1">
    <property type="nucleotide sequence ID" value="NZ_JBHSZO010000003.1"/>
</dbReference>
<feature type="transmembrane region" description="Helical" evidence="1">
    <location>
        <begin position="37"/>
        <end position="59"/>
    </location>
</feature>
<proteinExistence type="predicted"/>
<evidence type="ECO:0000313" key="3">
    <source>
        <dbReference type="Proteomes" id="UP001596413"/>
    </source>
</evidence>
<name>A0ABW2G8L6_9ACTN</name>
<keyword evidence="3" id="KW-1185">Reference proteome</keyword>
<accession>A0ABW2G8L6</accession>
<protein>
    <submittedName>
        <fullName evidence="2">DUF5326 family protein</fullName>
    </submittedName>
</protein>
<keyword evidence="1" id="KW-0472">Membrane</keyword>
<comment type="caution">
    <text evidence="2">The sequence shown here is derived from an EMBL/GenBank/DDBJ whole genome shotgun (WGS) entry which is preliminary data.</text>
</comment>